<evidence type="ECO:0000256" key="4">
    <source>
        <dbReference type="ARBA" id="ARBA00023159"/>
    </source>
</evidence>
<dbReference type="InterPro" id="IPR036388">
    <property type="entry name" value="WH-like_DNA-bd_sf"/>
</dbReference>
<feature type="domain" description="HTH lysR-type" evidence="6">
    <location>
        <begin position="7"/>
        <end position="64"/>
    </location>
</feature>
<evidence type="ECO:0000313" key="7">
    <source>
        <dbReference type="EMBL" id="AMY22815.1"/>
    </source>
</evidence>
<dbReference type="InterPro" id="IPR005119">
    <property type="entry name" value="LysR_subst-bd"/>
</dbReference>
<dbReference type="GO" id="GO:0003677">
    <property type="term" value="F:DNA binding"/>
    <property type="evidence" value="ECO:0007669"/>
    <property type="project" value="UniProtKB-KW"/>
</dbReference>
<reference evidence="8" key="2">
    <citation type="submission" date="2016-04" db="EMBL/GenBank/DDBJ databases">
        <title>Complete Genome and Plasmid Sequences for Rhodococcus fascians D188 and Draft Sequences for Rhodococcus spp. Isolates PBTS 1 and PBTS 2.</title>
        <authorList>
            <person name="Stamer R."/>
            <person name="Vereecke D."/>
            <person name="Zhang Y."/>
            <person name="Schilkey F."/>
            <person name="Devitt N."/>
            <person name="Randall J."/>
        </authorList>
    </citation>
    <scope>NUCLEOTIDE SEQUENCE [LARGE SCALE GENOMIC DNA]</scope>
    <source>
        <strain evidence="8">PBTS2</strain>
    </source>
</reference>
<keyword evidence="4" id="KW-0010">Activator</keyword>
<dbReference type="Pfam" id="PF03466">
    <property type="entry name" value="LysR_substrate"/>
    <property type="match status" value="1"/>
</dbReference>
<dbReference type="PANTHER" id="PTHR30346">
    <property type="entry name" value="TRANSCRIPTIONAL DUAL REGULATOR HCAR-RELATED"/>
    <property type="match status" value="1"/>
</dbReference>
<dbReference type="PROSITE" id="PS50931">
    <property type="entry name" value="HTH_LYSR"/>
    <property type="match status" value="1"/>
</dbReference>
<gene>
    <name evidence="7" type="primary">gltC_3</name>
    <name evidence="7" type="ORF">A3Q41_01508</name>
</gene>
<dbReference type="GO" id="GO:0003700">
    <property type="term" value="F:DNA-binding transcription factor activity"/>
    <property type="evidence" value="ECO:0007669"/>
    <property type="project" value="InterPro"/>
</dbReference>
<keyword evidence="8" id="KW-1185">Reference proteome</keyword>
<reference evidence="7 8" key="1">
    <citation type="journal article" date="2016" name="Genome Announc.">
        <title>Complete Genome and Plasmid Sequences for Rhodococcus fascians D188 and Draft Sequences for Rhodococcus Isolates PBTS 1 and PBTS 2.</title>
        <authorList>
            <person name="Stamler R.A."/>
            <person name="Vereecke D."/>
            <person name="Zhang Y."/>
            <person name="Schilkey F."/>
            <person name="Devitt N."/>
            <person name="Randall J.J."/>
        </authorList>
    </citation>
    <scope>NUCLEOTIDE SEQUENCE [LARGE SCALE GENOMIC DNA]</scope>
    <source>
        <strain evidence="7 8">PBTS2</strain>
    </source>
</reference>
<comment type="similarity">
    <text evidence="1">Belongs to the LysR transcriptional regulatory family.</text>
</comment>
<evidence type="ECO:0000313" key="8">
    <source>
        <dbReference type="Proteomes" id="UP000076038"/>
    </source>
</evidence>
<dbReference type="InterPro" id="IPR000847">
    <property type="entry name" value="LysR_HTH_N"/>
</dbReference>
<dbReference type="GO" id="GO:0032993">
    <property type="term" value="C:protein-DNA complex"/>
    <property type="evidence" value="ECO:0007669"/>
    <property type="project" value="TreeGrafter"/>
</dbReference>
<dbReference type="SUPFAM" id="SSF53850">
    <property type="entry name" value="Periplasmic binding protein-like II"/>
    <property type="match status" value="1"/>
</dbReference>
<dbReference type="PATRIC" id="fig|1653479.3.peg.1529"/>
<dbReference type="SUPFAM" id="SSF46785">
    <property type="entry name" value="Winged helix' DNA-binding domain"/>
    <property type="match status" value="1"/>
</dbReference>
<dbReference type="RefSeq" id="WP_176456752.1">
    <property type="nucleotide sequence ID" value="NZ_CP015220.1"/>
</dbReference>
<organism evidence="7 8">
    <name type="scientific">Rhodococcoides fascians</name>
    <name type="common">Rhodococcus fascians</name>
    <dbReference type="NCBI Taxonomy" id="1828"/>
    <lineage>
        <taxon>Bacteria</taxon>
        <taxon>Bacillati</taxon>
        <taxon>Actinomycetota</taxon>
        <taxon>Actinomycetes</taxon>
        <taxon>Mycobacteriales</taxon>
        <taxon>Nocardiaceae</taxon>
        <taxon>Rhodococcoides</taxon>
    </lineage>
</organism>
<dbReference type="Proteomes" id="UP000076038">
    <property type="component" value="Chromosome"/>
</dbReference>
<proteinExistence type="inferred from homology"/>
<dbReference type="CDD" id="cd08434">
    <property type="entry name" value="PBP2_GltC_like"/>
    <property type="match status" value="1"/>
</dbReference>
<dbReference type="AlphaFoldDB" id="A0A143QI26"/>
<dbReference type="InterPro" id="IPR036390">
    <property type="entry name" value="WH_DNA-bd_sf"/>
</dbReference>
<dbReference type="KEGG" id="rhs:A3Q41_01508"/>
<dbReference type="Pfam" id="PF00126">
    <property type="entry name" value="HTH_1"/>
    <property type="match status" value="1"/>
</dbReference>
<evidence type="ECO:0000256" key="5">
    <source>
        <dbReference type="ARBA" id="ARBA00023163"/>
    </source>
</evidence>
<name>A0A143QI26_RHOFA</name>
<evidence type="ECO:0000256" key="1">
    <source>
        <dbReference type="ARBA" id="ARBA00009437"/>
    </source>
</evidence>
<evidence type="ECO:0000256" key="2">
    <source>
        <dbReference type="ARBA" id="ARBA00023015"/>
    </source>
</evidence>
<keyword evidence="2" id="KW-0805">Transcription regulation</keyword>
<dbReference type="EMBL" id="CP015220">
    <property type="protein sequence ID" value="AMY22815.1"/>
    <property type="molecule type" value="Genomic_DNA"/>
</dbReference>
<keyword evidence="3" id="KW-0238">DNA-binding</keyword>
<evidence type="ECO:0000259" key="6">
    <source>
        <dbReference type="PROSITE" id="PS50931"/>
    </source>
</evidence>
<accession>A0A143QI26</accession>
<dbReference type="PANTHER" id="PTHR30346:SF28">
    <property type="entry name" value="HTH-TYPE TRANSCRIPTIONAL REGULATOR CYNR"/>
    <property type="match status" value="1"/>
</dbReference>
<sequence>MRRETTELLPLLPTLVAVADTEHITDAAHVLGVPQPTVSRQVARASAILGVDIVERRGRGIVLTSTGRVLIPYLQRALSDIDAGIDAMTEHDARARGRIAVAFQNTLGEDVVPALIRHFRVDHPAVTFDLDQGARARCLDRLADRTSDLAFVSLSAEHTDTNSFQLYDERLMLVVPEHHRLASRKTVDLADTADENYIAMGHGYGMRSICDELWADAGFSPRIAFEGQDTHTVRGLVGAGLGIAILPRIRAHGAEGGTVDVGLTQPAARRRIGMVWEPGTDMPRQVAAFRSMVQRSGRTLVIR</sequence>
<dbReference type="Gene3D" id="1.10.10.10">
    <property type="entry name" value="Winged helix-like DNA-binding domain superfamily/Winged helix DNA-binding domain"/>
    <property type="match status" value="1"/>
</dbReference>
<dbReference type="Gene3D" id="3.40.190.10">
    <property type="entry name" value="Periplasmic binding protein-like II"/>
    <property type="match status" value="2"/>
</dbReference>
<protein>
    <submittedName>
        <fullName evidence="7">HTH-type transcriptional regulator GltC</fullName>
    </submittedName>
</protein>
<keyword evidence="5" id="KW-0804">Transcription</keyword>
<evidence type="ECO:0000256" key="3">
    <source>
        <dbReference type="ARBA" id="ARBA00023125"/>
    </source>
</evidence>